<dbReference type="VEuPathDB" id="FungiDB:sscle_04g037850"/>
<dbReference type="Proteomes" id="UP000177798">
    <property type="component" value="Chromosome 4"/>
</dbReference>
<evidence type="ECO:0000313" key="1">
    <source>
        <dbReference type="EMBL" id="APA09015.1"/>
    </source>
</evidence>
<accession>A0A1D9Q237</accession>
<dbReference type="KEGG" id="ssl:SS1G_02884"/>
<gene>
    <name evidence="1" type="ORF">sscle_04g037850</name>
</gene>
<sequence length="79" mass="8983">MSLQSRPRLHLMDAFKSGGWRHGTQAFCAESFVYFHAGSRGNSRTKMPDNQILISSMKVYNEYLTPRYCYMAAESPASV</sequence>
<organism evidence="1 2">
    <name type="scientific">Sclerotinia sclerotiorum (strain ATCC 18683 / 1980 / Ss-1)</name>
    <name type="common">White mold</name>
    <name type="synonym">Whetzelinia sclerotiorum</name>
    <dbReference type="NCBI Taxonomy" id="665079"/>
    <lineage>
        <taxon>Eukaryota</taxon>
        <taxon>Fungi</taxon>
        <taxon>Dikarya</taxon>
        <taxon>Ascomycota</taxon>
        <taxon>Pezizomycotina</taxon>
        <taxon>Leotiomycetes</taxon>
        <taxon>Helotiales</taxon>
        <taxon>Sclerotiniaceae</taxon>
        <taxon>Sclerotinia</taxon>
    </lineage>
</organism>
<dbReference type="EMBL" id="CP017817">
    <property type="protein sequence ID" value="APA09015.1"/>
    <property type="molecule type" value="Genomic_DNA"/>
</dbReference>
<proteinExistence type="predicted"/>
<dbReference type="AlphaFoldDB" id="A0A1D9Q237"/>
<reference evidence="2" key="1">
    <citation type="journal article" date="2017" name="Genome Biol. Evol.">
        <title>The complete genome sequence of the phytopathogenic fungus Sclerotinia sclerotiorum reveals insights into the genome architecture of broad host range pathogens.</title>
        <authorList>
            <person name="Derbyshire M."/>
            <person name="Denton-Giles M."/>
            <person name="Hegedus D."/>
            <person name="Seifbarghy S."/>
            <person name="Rollins J."/>
            <person name="van Kan J."/>
            <person name="Seidl M.F."/>
            <person name="Faino L."/>
            <person name="Mbengue M."/>
            <person name="Navaud O."/>
            <person name="Raffaele S."/>
            <person name="Hammond-Kosack K."/>
            <person name="Heard S."/>
            <person name="Oliver R."/>
        </authorList>
    </citation>
    <scope>NUCLEOTIDE SEQUENCE [LARGE SCALE GENOMIC DNA]</scope>
    <source>
        <strain evidence="2">ATCC 18683 / 1980 / Ss-1</strain>
    </source>
</reference>
<protein>
    <submittedName>
        <fullName evidence="1">Uncharacterized protein</fullName>
    </submittedName>
</protein>
<name>A0A1D9Q237_SCLS1</name>
<dbReference type="RefSeq" id="XP_001596662.1">
    <property type="nucleotide sequence ID" value="XM_001596612.1"/>
</dbReference>
<evidence type="ECO:0000313" key="2">
    <source>
        <dbReference type="Proteomes" id="UP000177798"/>
    </source>
</evidence>